<dbReference type="Gramene" id="TuG1812G0400001307.01.T01">
    <property type="protein sequence ID" value="TuG1812G0400001307.01.T01"/>
    <property type="gene ID" value="TuG1812G0400001307.01"/>
</dbReference>
<dbReference type="Proteomes" id="UP000015106">
    <property type="component" value="Chromosome 4"/>
</dbReference>
<accession>A0A8R7U4H9</accession>
<dbReference type="AlphaFoldDB" id="A0A8R7U4H9"/>
<dbReference type="EnsemblPlants" id="TuG1812G0400001307.01.T01">
    <property type="protein sequence ID" value="TuG1812G0400001307.01.T01"/>
    <property type="gene ID" value="TuG1812G0400001307.01"/>
</dbReference>
<reference evidence="3" key="1">
    <citation type="journal article" date="2013" name="Nature">
        <title>Draft genome of the wheat A-genome progenitor Triticum urartu.</title>
        <authorList>
            <person name="Ling H.Q."/>
            <person name="Zhao S."/>
            <person name="Liu D."/>
            <person name="Wang J."/>
            <person name="Sun H."/>
            <person name="Zhang C."/>
            <person name="Fan H."/>
            <person name="Li D."/>
            <person name="Dong L."/>
            <person name="Tao Y."/>
            <person name="Gao C."/>
            <person name="Wu H."/>
            <person name="Li Y."/>
            <person name="Cui Y."/>
            <person name="Guo X."/>
            <person name="Zheng S."/>
            <person name="Wang B."/>
            <person name="Yu K."/>
            <person name="Liang Q."/>
            <person name="Yang W."/>
            <person name="Lou X."/>
            <person name="Chen J."/>
            <person name="Feng M."/>
            <person name="Jian J."/>
            <person name="Zhang X."/>
            <person name="Luo G."/>
            <person name="Jiang Y."/>
            <person name="Liu J."/>
            <person name="Wang Z."/>
            <person name="Sha Y."/>
            <person name="Zhang B."/>
            <person name="Wu H."/>
            <person name="Tang D."/>
            <person name="Shen Q."/>
            <person name="Xue P."/>
            <person name="Zou S."/>
            <person name="Wang X."/>
            <person name="Liu X."/>
            <person name="Wang F."/>
            <person name="Yang Y."/>
            <person name="An X."/>
            <person name="Dong Z."/>
            <person name="Zhang K."/>
            <person name="Zhang X."/>
            <person name="Luo M.C."/>
            <person name="Dvorak J."/>
            <person name="Tong Y."/>
            <person name="Wang J."/>
            <person name="Yang H."/>
            <person name="Li Z."/>
            <person name="Wang D."/>
            <person name="Zhang A."/>
            <person name="Wang J."/>
        </authorList>
    </citation>
    <scope>NUCLEOTIDE SEQUENCE</scope>
    <source>
        <strain evidence="3">cv. G1812</strain>
    </source>
</reference>
<proteinExistence type="predicted"/>
<evidence type="ECO:0000256" key="1">
    <source>
        <dbReference type="SAM" id="MobiDB-lite"/>
    </source>
</evidence>
<name>A0A8R7U4H9_TRIUA</name>
<organism evidence="2 3">
    <name type="scientific">Triticum urartu</name>
    <name type="common">Red wild einkorn</name>
    <name type="synonym">Crithodium urartu</name>
    <dbReference type="NCBI Taxonomy" id="4572"/>
    <lineage>
        <taxon>Eukaryota</taxon>
        <taxon>Viridiplantae</taxon>
        <taxon>Streptophyta</taxon>
        <taxon>Embryophyta</taxon>
        <taxon>Tracheophyta</taxon>
        <taxon>Spermatophyta</taxon>
        <taxon>Magnoliopsida</taxon>
        <taxon>Liliopsida</taxon>
        <taxon>Poales</taxon>
        <taxon>Poaceae</taxon>
        <taxon>BOP clade</taxon>
        <taxon>Pooideae</taxon>
        <taxon>Triticodae</taxon>
        <taxon>Triticeae</taxon>
        <taxon>Triticinae</taxon>
        <taxon>Triticum</taxon>
    </lineage>
</organism>
<keyword evidence="3" id="KW-1185">Reference proteome</keyword>
<reference evidence="2" key="3">
    <citation type="submission" date="2022-06" db="UniProtKB">
        <authorList>
            <consortium name="EnsemblPlants"/>
        </authorList>
    </citation>
    <scope>IDENTIFICATION</scope>
</reference>
<evidence type="ECO:0000313" key="3">
    <source>
        <dbReference type="Proteomes" id="UP000015106"/>
    </source>
</evidence>
<reference evidence="2" key="2">
    <citation type="submission" date="2018-03" db="EMBL/GenBank/DDBJ databases">
        <title>The Triticum urartu genome reveals the dynamic nature of wheat genome evolution.</title>
        <authorList>
            <person name="Ling H."/>
            <person name="Ma B."/>
            <person name="Shi X."/>
            <person name="Liu H."/>
            <person name="Dong L."/>
            <person name="Sun H."/>
            <person name="Cao Y."/>
            <person name="Gao Q."/>
            <person name="Zheng S."/>
            <person name="Li Y."/>
            <person name="Yu Y."/>
            <person name="Du H."/>
            <person name="Qi M."/>
            <person name="Li Y."/>
            <person name="Yu H."/>
            <person name="Cui Y."/>
            <person name="Wang N."/>
            <person name="Chen C."/>
            <person name="Wu H."/>
            <person name="Zhao Y."/>
            <person name="Zhang J."/>
            <person name="Li Y."/>
            <person name="Zhou W."/>
            <person name="Zhang B."/>
            <person name="Hu W."/>
            <person name="Eijk M."/>
            <person name="Tang J."/>
            <person name="Witsenboer H."/>
            <person name="Zhao S."/>
            <person name="Li Z."/>
            <person name="Zhang A."/>
            <person name="Wang D."/>
            <person name="Liang C."/>
        </authorList>
    </citation>
    <scope>NUCLEOTIDE SEQUENCE [LARGE SCALE GENOMIC DNA]</scope>
    <source>
        <strain evidence="2">cv. G1812</strain>
    </source>
</reference>
<protein>
    <submittedName>
        <fullName evidence="2">Uncharacterized protein</fullName>
    </submittedName>
</protein>
<sequence>MFVVSARGWINPHSFFSPARCAGKLTRRISRRSSNDELRRHLRSPGRGLPGERRRRRRKAEIQGREC</sequence>
<feature type="region of interest" description="Disordered" evidence="1">
    <location>
        <begin position="28"/>
        <end position="67"/>
    </location>
</feature>
<evidence type="ECO:0000313" key="2">
    <source>
        <dbReference type="EnsemblPlants" id="TuG1812G0400001307.01.T01"/>
    </source>
</evidence>